<evidence type="ECO:0000259" key="1">
    <source>
        <dbReference type="Pfam" id="PF03358"/>
    </source>
</evidence>
<evidence type="ECO:0000313" key="3">
    <source>
        <dbReference type="Proteomes" id="UP000428260"/>
    </source>
</evidence>
<dbReference type="GO" id="GO:0016491">
    <property type="term" value="F:oxidoreductase activity"/>
    <property type="evidence" value="ECO:0007669"/>
    <property type="project" value="InterPro"/>
</dbReference>
<dbReference type="EMBL" id="CP046401">
    <property type="protein sequence ID" value="QGY42731.1"/>
    <property type="molecule type" value="Genomic_DNA"/>
</dbReference>
<dbReference type="Proteomes" id="UP000428260">
    <property type="component" value="Chromosome"/>
</dbReference>
<dbReference type="AlphaFoldDB" id="A0A6I6JK99"/>
<protein>
    <submittedName>
        <fullName evidence="2">NADPH-dependent FMN reductase</fullName>
    </submittedName>
</protein>
<dbReference type="SUPFAM" id="SSF52218">
    <property type="entry name" value="Flavoproteins"/>
    <property type="match status" value="1"/>
</dbReference>
<evidence type="ECO:0000313" key="2">
    <source>
        <dbReference type="EMBL" id="QGY42731.1"/>
    </source>
</evidence>
<gene>
    <name evidence="2" type="ORF">GM418_03400</name>
</gene>
<dbReference type="KEGG" id="mcos:GM418_03400"/>
<dbReference type="Pfam" id="PF03358">
    <property type="entry name" value="FMN_red"/>
    <property type="match status" value="1"/>
</dbReference>
<sequence length="192" mass="21283">MKAIIFNGAMERRPQSTPVLLSKYIAGKLQEMGLENHIFNLSDAGLPIFDTTIIKTPHTVELMNQMFLEADIHFWLAPLYHGSIPGAMKNGLDWLEVSAKMPQPYLTDKTVGMVCWADGIQAMQGINTMDAVAKALRAWPLPFSVPLVRGSLFEADNPTEITTPNKEKLDLLIKLATSKKIEAREIHTPIAG</sequence>
<proteinExistence type="predicted"/>
<feature type="domain" description="NADPH-dependent FMN reductase-like" evidence="1">
    <location>
        <begin position="1"/>
        <end position="140"/>
    </location>
</feature>
<name>A0A6I6JK99_9BACT</name>
<dbReference type="RefSeq" id="WP_158863163.1">
    <property type="nucleotide sequence ID" value="NZ_CP046401.1"/>
</dbReference>
<dbReference type="Gene3D" id="3.40.50.360">
    <property type="match status" value="1"/>
</dbReference>
<reference evidence="2 3" key="1">
    <citation type="submission" date="2019-11" db="EMBL/GenBank/DDBJ databases">
        <authorList>
            <person name="Zheng R.K."/>
            <person name="Sun C.M."/>
        </authorList>
    </citation>
    <scope>NUCLEOTIDE SEQUENCE [LARGE SCALE GENOMIC DNA]</scope>
    <source>
        <strain evidence="2 3">WC007</strain>
    </source>
</reference>
<dbReference type="InterPro" id="IPR029039">
    <property type="entry name" value="Flavoprotein-like_sf"/>
</dbReference>
<dbReference type="InterPro" id="IPR005025">
    <property type="entry name" value="FMN_Rdtase-like_dom"/>
</dbReference>
<keyword evidence="3" id="KW-1185">Reference proteome</keyword>
<organism evidence="2 3">
    <name type="scientific">Maribellus comscasis</name>
    <dbReference type="NCBI Taxonomy" id="2681766"/>
    <lineage>
        <taxon>Bacteria</taxon>
        <taxon>Pseudomonadati</taxon>
        <taxon>Bacteroidota</taxon>
        <taxon>Bacteroidia</taxon>
        <taxon>Marinilabiliales</taxon>
        <taxon>Prolixibacteraceae</taxon>
        <taxon>Maribellus</taxon>
    </lineage>
</organism>
<accession>A0A6I6JK99</accession>